<dbReference type="EMBL" id="OA571159">
    <property type="protein sequence ID" value="CAD7203794.1"/>
    <property type="molecule type" value="Genomic_DNA"/>
</dbReference>
<organism evidence="1">
    <name type="scientific">Timema douglasi</name>
    <name type="common">Walking stick</name>
    <dbReference type="NCBI Taxonomy" id="61478"/>
    <lineage>
        <taxon>Eukaryota</taxon>
        <taxon>Metazoa</taxon>
        <taxon>Ecdysozoa</taxon>
        <taxon>Arthropoda</taxon>
        <taxon>Hexapoda</taxon>
        <taxon>Insecta</taxon>
        <taxon>Pterygota</taxon>
        <taxon>Neoptera</taxon>
        <taxon>Polyneoptera</taxon>
        <taxon>Phasmatodea</taxon>
        <taxon>Timematodea</taxon>
        <taxon>Timematoidea</taxon>
        <taxon>Timematidae</taxon>
        <taxon>Timema</taxon>
    </lineage>
</organism>
<protein>
    <submittedName>
        <fullName evidence="1">Uncharacterized protein</fullName>
    </submittedName>
</protein>
<sequence length="160" mass="18145">MVTWTLDFFKKGYTRTLEIEDLYNPMKKDLSNVLGDRLERDKYFLKKRLLRLQCNTFSDPPPWNTPQILQFATPTPTPHSPLHPARIKILRANLYRRITFLGPICSNKGGSLLDGVFTDTSIHISGRTLSRNTGAERGGGAHAEFSARGLSFDPWSRHGT</sequence>
<proteinExistence type="predicted"/>
<gene>
    <name evidence="1" type="ORF">TDIB3V08_LOCUS9959</name>
</gene>
<evidence type="ECO:0000313" key="1">
    <source>
        <dbReference type="EMBL" id="CAD7203794.1"/>
    </source>
</evidence>
<name>A0A7R8VS38_TIMDO</name>
<reference evidence="1" key="1">
    <citation type="submission" date="2020-11" db="EMBL/GenBank/DDBJ databases">
        <authorList>
            <person name="Tran Van P."/>
        </authorList>
    </citation>
    <scope>NUCLEOTIDE SEQUENCE</scope>
</reference>
<accession>A0A7R8VS38</accession>
<dbReference type="AlphaFoldDB" id="A0A7R8VS38"/>